<feature type="chain" id="PRO_5041218729" evidence="1">
    <location>
        <begin position="17"/>
        <end position="259"/>
    </location>
</feature>
<sequence>MKPTTLLSTLLPLTSAYTIPKDTTTPNNNAIKIPTARESAILARRILTLTPLGTISTIFPSTTSSRNPPGIEGKPHALMEYISACDPLTPSNPTLLSLNISSTFRNAANANLSLAITWTPPPLPPPPSRSFLSHLNPFSHSAPAQTQTQSYSAAALPRYSLMGYLEPIPGADDPKSDVGKLVQTCYTTAHPDARYWLPGNRIHESHFVRLVVTEIYWVGGFGDRAYIGWIDAKDWESVTEEEIEGVRLPGEEPLEGGDL</sequence>
<keyword evidence="4" id="KW-1185">Reference proteome</keyword>
<dbReference type="EMBL" id="JAULSY010000175">
    <property type="protein sequence ID" value="KAK0659776.1"/>
    <property type="molecule type" value="Genomic_DNA"/>
</dbReference>
<dbReference type="SUPFAM" id="SSF50475">
    <property type="entry name" value="FMN-binding split barrel"/>
    <property type="match status" value="1"/>
</dbReference>
<reference evidence="3" key="1">
    <citation type="submission" date="2023-06" db="EMBL/GenBank/DDBJ databases">
        <title>Genome-scale phylogeny and comparative genomics of the fungal order Sordariales.</title>
        <authorList>
            <consortium name="Lawrence Berkeley National Laboratory"/>
            <person name="Hensen N."/>
            <person name="Bonometti L."/>
            <person name="Westerberg I."/>
            <person name="Brannstrom I.O."/>
            <person name="Guillou S."/>
            <person name="Cros-Aarteil S."/>
            <person name="Calhoun S."/>
            <person name="Haridas S."/>
            <person name="Kuo A."/>
            <person name="Mondo S."/>
            <person name="Pangilinan J."/>
            <person name="Riley R."/>
            <person name="Labutti K."/>
            <person name="Andreopoulos B."/>
            <person name="Lipzen A."/>
            <person name="Chen C."/>
            <person name="Yanf M."/>
            <person name="Daum C."/>
            <person name="Ng V."/>
            <person name="Clum A."/>
            <person name="Steindorff A."/>
            <person name="Ohm R."/>
            <person name="Martin F."/>
            <person name="Silar P."/>
            <person name="Natvig D."/>
            <person name="Lalanne C."/>
            <person name="Gautier V."/>
            <person name="Ament-Velasquez S.L."/>
            <person name="Kruys A."/>
            <person name="Hutchinson M.I."/>
            <person name="Powell A.J."/>
            <person name="Barry K."/>
            <person name="Miller A.N."/>
            <person name="Grigoriev I.V."/>
            <person name="Debuchy R."/>
            <person name="Gladieux P."/>
            <person name="Thoren M.H."/>
            <person name="Johannesson H."/>
        </authorList>
    </citation>
    <scope>NUCLEOTIDE SEQUENCE</scope>
    <source>
        <strain evidence="3">CBS 307.81</strain>
    </source>
</reference>
<organism evidence="3 4">
    <name type="scientific">Cercophora samala</name>
    <dbReference type="NCBI Taxonomy" id="330535"/>
    <lineage>
        <taxon>Eukaryota</taxon>
        <taxon>Fungi</taxon>
        <taxon>Dikarya</taxon>
        <taxon>Ascomycota</taxon>
        <taxon>Pezizomycotina</taxon>
        <taxon>Sordariomycetes</taxon>
        <taxon>Sordariomycetidae</taxon>
        <taxon>Sordariales</taxon>
        <taxon>Lasiosphaeriaceae</taxon>
        <taxon>Cercophora</taxon>
    </lineage>
</organism>
<dbReference type="InterPro" id="IPR012349">
    <property type="entry name" value="Split_barrel_FMN-bd"/>
</dbReference>
<dbReference type="AlphaFoldDB" id="A0AA39YWC3"/>
<comment type="caution">
    <text evidence="3">The sequence shown here is derived from an EMBL/GenBank/DDBJ whole genome shotgun (WGS) entry which is preliminary data.</text>
</comment>
<dbReference type="Pfam" id="PF13883">
    <property type="entry name" value="CREG_beta-barrel"/>
    <property type="match status" value="1"/>
</dbReference>
<dbReference type="InterPro" id="IPR055343">
    <property type="entry name" value="CREG_beta-barrel"/>
</dbReference>
<dbReference type="Gene3D" id="2.30.110.10">
    <property type="entry name" value="Electron Transport, Fmn-binding Protein, Chain A"/>
    <property type="match status" value="1"/>
</dbReference>
<feature type="domain" description="CREG-like beta-barrel" evidence="2">
    <location>
        <begin position="34"/>
        <end position="236"/>
    </location>
</feature>
<evidence type="ECO:0000256" key="1">
    <source>
        <dbReference type="SAM" id="SignalP"/>
    </source>
</evidence>
<gene>
    <name evidence="3" type="ORF">QBC41DRAFT_384188</name>
</gene>
<protein>
    <submittedName>
        <fullName evidence="3">Pyridoxamine 5'-phosphate oxidase-domain-containing protein</fullName>
    </submittedName>
</protein>
<dbReference type="Proteomes" id="UP001174997">
    <property type="component" value="Unassembled WGS sequence"/>
</dbReference>
<feature type="signal peptide" evidence="1">
    <location>
        <begin position="1"/>
        <end position="16"/>
    </location>
</feature>
<name>A0AA39YWC3_9PEZI</name>
<dbReference type="PANTHER" id="PTHR37273:SF1">
    <property type="entry name" value="ADL397C-AP"/>
    <property type="match status" value="1"/>
</dbReference>
<accession>A0AA39YWC3</accession>
<keyword evidence="1" id="KW-0732">Signal</keyword>
<evidence type="ECO:0000259" key="2">
    <source>
        <dbReference type="Pfam" id="PF13883"/>
    </source>
</evidence>
<evidence type="ECO:0000313" key="3">
    <source>
        <dbReference type="EMBL" id="KAK0659776.1"/>
    </source>
</evidence>
<evidence type="ECO:0000313" key="4">
    <source>
        <dbReference type="Proteomes" id="UP001174997"/>
    </source>
</evidence>
<dbReference type="PANTHER" id="PTHR37273">
    <property type="entry name" value="CHROMOSOME 8, WHOLE GENOME SHOTGUN SEQUENCE"/>
    <property type="match status" value="1"/>
</dbReference>
<proteinExistence type="predicted"/>